<dbReference type="Pfam" id="PF06729">
    <property type="entry name" value="CENP-R"/>
    <property type="match status" value="1"/>
</dbReference>
<evidence type="ECO:0000313" key="2">
    <source>
        <dbReference type="Ensembl" id="ENSGAGP00000000705.1"/>
    </source>
</evidence>
<dbReference type="STRING" id="38772.ENSGAGP00000000705"/>
<organism evidence="2 3">
    <name type="scientific">Gopherus agassizii</name>
    <name type="common">Agassiz's desert tortoise</name>
    <dbReference type="NCBI Taxonomy" id="38772"/>
    <lineage>
        <taxon>Eukaryota</taxon>
        <taxon>Metazoa</taxon>
        <taxon>Chordata</taxon>
        <taxon>Craniata</taxon>
        <taxon>Vertebrata</taxon>
        <taxon>Euteleostomi</taxon>
        <taxon>Archelosauria</taxon>
        <taxon>Testudinata</taxon>
        <taxon>Testudines</taxon>
        <taxon>Cryptodira</taxon>
        <taxon>Durocryptodira</taxon>
        <taxon>Testudinoidea</taxon>
        <taxon>Testudinidae</taxon>
        <taxon>Gopherus</taxon>
    </lineage>
</organism>
<dbReference type="GO" id="GO:0006355">
    <property type="term" value="P:regulation of DNA-templated transcription"/>
    <property type="evidence" value="ECO:0007669"/>
    <property type="project" value="InterPro"/>
</dbReference>
<reference evidence="2" key="3">
    <citation type="submission" date="2025-09" db="UniProtKB">
        <authorList>
            <consortium name="Ensembl"/>
        </authorList>
    </citation>
    <scope>IDENTIFICATION</scope>
</reference>
<proteinExistence type="predicted"/>
<reference evidence="2" key="2">
    <citation type="submission" date="2025-08" db="UniProtKB">
        <authorList>
            <consortium name="Ensembl"/>
        </authorList>
    </citation>
    <scope>IDENTIFICATION</scope>
</reference>
<dbReference type="Ensembl" id="ENSGAGT00000000794.1">
    <property type="protein sequence ID" value="ENSGAGP00000000705.1"/>
    <property type="gene ID" value="ENSGAGG00000000599.1"/>
</dbReference>
<reference evidence="3" key="1">
    <citation type="journal article" date="2017" name="PLoS ONE">
        <title>The Agassiz's desert tortoise genome provides a resource for the conservation of a threatened species.</title>
        <authorList>
            <person name="Tollis M."/>
            <person name="DeNardo D.F."/>
            <person name="Cornelius J.A."/>
            <person name="Dolby G.A."/>
            <person name="Edwards T."/>
            <person name="Henen B.T."/>
            <person name="Karl A.E."/>
            <person name="Murphy R.W."/>
            <person name="Kusumi K."/>
        </authorList>
    </citation>
    <scope>NUCLEOTIDE SEQUENCE [LARGE SCALE GENOMIC DNA]</scope>
</reference>
<dbReference type="Proteomes" id="UP000291020">
    <property type="component" value="Unassembled WGS sequence"/>
</dbReference>
<dbReference type="AlphaFoldDB" id="A0A452GGK9"/>
<sequence length="222" mass="24511">MEPAASSGWCFPPVGFGWDTAGGNREVPGAVPSAAIMPVKRALKLETLAKENPHEATPLKTRKKNLSSYSPTTGTCQISAFSSPTRHNVQKLGNGLSNVDYLGDRDELNDPEISLSRRGQSQTEEYDKFMVLQSEVENSLVRFLKMRQSLTSLQALEGSRELENIFGVSDSSCNLKAEVQKTKVLMAQAEKQKLLKRSNAKHPAREHVQSGNSYEFLKSLIN</sequence>
<dbReference type="GO" id="GO:0034080">
    <property type="term" value="P:CENP-A containing chromatin assembly"/>
    <property type="evidence" value="ECO:0007669"/>
    <property type="project" value="InterPro"/>
</dbReference>
<dbReference type="InterPro" id="IPR009601">
    <property type="entry name" value="CENP-R"/>
</dbReference>
<accession>A0A452GGK9</accession>
<dbReference type="PIRSF" id="PIRSF011860">
    <property type="entry name" value="NRIF3_coact_rcpt"/>
    <property type="match status" value="1"/>
</dbReference>
<name>A0A452GGK9_9SAUR</name>
<dbReference type="GO" id="GO:0005654">
    <property type="term" value="C:nucleoplasm"/>
    <property type="evidence" value="ECO:0007669"/>
    <property type="project" value="TreeGrafter"/>
</dbReference>
<dbReference type="PANTHER" id="PTHR15581">
    <property type="entry name" value="CENTROMERE PROTEIN R"/>
    <property type="match status" value="1"/>
</dbReference>
<keyword evidence="3" id="KW-1185">Reference proteome</keyword>
<evidence type="ECO:0000256" key="1">
    <source>
        <dbReference type="SAM" id="MobiDB-lite"/>
    </source>
</evidence>
<feature type="region of interest" description="Disordered" evidence="1">
    <location>
        <begin position="51"/>
        <end position="70"/>
    </location>
</feature>
<protein>
    <submittedName>
        <fullName evidence="2">Uncharacterized protein</fullName>
    </submittedName>
</protein>
<evidence type="ECO:0000313" key="3">
    <source>
        <dbReference type="Proteomes" id="UP000291020"/>
    </source>
</evidence>
<dbReference type="PANTHER" id="PTHR15581:SF0">
    <property type="entry name" value="CENTROMERE PROTEIN R"/>
    <property type="match status" value="1"/>
</dbReference>